<feature type="site" description="Important for beta-aspartyl-AMP intermediate formation" evidence="10">
    <location>
        <position position="356"/>
    </location>
</feature>
<evidence type="ECO:0000313" key="12">
    <source>
        <dbReference type="EMBL" id="OGZ37715.1"/>
    </source>
</evidence>
<dbReference type="CDD" id="cd01991">
    <property type="entry name" value="Asn_synthase_B_C"/>
    <property type="match status" value="1"/>
</dbReference>
<evidence type="ECO:0000256" key="6">
    <source>
        <dbReference type="ARBA" id="ARBA00022962"/>
    </source>
</evidence>
<evidence type="ECO:0000256" key="7">
    <source>
        <dbReference type="ARBA" id="ARBA00048741"/>
    </source>
</evidence>
<name>A0A1G2FI27_9BACT</name>
<dbReference type="Pfam" id="PF00733">
    <property type="entry name" value="Asn_synthase"/>
    <property type="match status" value="1"/>
</dbReference>
<dbReference type="Pfam" id="PF13537">
    <property type="entry name" value="GATase_7"/>
    <property type="match status" value="1"/>
</dbReference>
<dbReference type="EMBL" id="MHNC01000048">
    <property type="protein sequence ID" value="OGZ37715.1"/>
    <property type="molecule type" value="Genomic_DNA"/>
</dbReference>
<keyword evidence="4 9" id="KW-0547">Nucleotide-binding</keyword>
<dbReference type="PIRSF" id="PIRSF001589">
    <property type="entry name" value="Asn_synthetase_glu-h"/>
    <property type="match status" value="1"/>
</dbReference>
<dbReference type="InterPro" id="IPR051786">
    <property type="entry name" value="ASN_synthetase/amidase"/>
</dbReference>
<evidence type="ECO:0000256" key="4">
    <source>
        <dbReference type="ARBA" id="ARBA00022741"/>
    </source>
</evidence>
<dbReference type="PANTHER" id="PTHR43284">
    <property type="entry name" value="ASPARAGINE SYNTHETASE (GLUTAMINE-HYDROLYZING)"/>
    <property type="match status" value="1"/>
</dbReference>
<keyword evidence="8" id="KW-0028">Amino-acid biosynthesis</keyword>
<evidence type="ECO:0000256" key="5">
    <source>
        <dbReference type="ARBA" id="ARBA00022840"/>
    </source>
</evidence>
<dbReference type="NCBIfam" id="TIGR01536">
    <property type="entry name" value="asn_synth_AEB"/>
    <property type="match status" value="1"/>
</dbReference>
<dbReference type="GO" id="GO:0006529">
    <property type="term" value="P:asparagine biosynthetic process"/>
    <property type="evidence" value="ECO:0007669"/>
    <property type="project" value="UniProtKB-KW"/>
</dbReference>
<dbReference type="GO" id="GO:0004066">
    <property type="term" value="F:asparagine synthase (glutamine-hydrolyzing) activity"/>
    <property type="evidence" value="ECO:0007669"/>
    <property type="project" value="UniProtKB-EC"/>
</dbReference>
<dbReference type="PANTHER" id="PTHR43284:SF1">
    <property type="entry name" value="ASPARAGINE SYNTHETASE"/>
    <property type="match status" value="1"/>
</dbReference>
<dbReference type="PROSITE" id="PS51278">
    <property type="entry name" value="GATASE_TYPE_2"/>
    <property type="match status" value="1"/>
</dbReference>
<dbReference type="InterPro" id="IPR006426">
    <property type="entry name" value="Asn_synth_AEB"/>
</dbReference>
<evidence type="ECO:0000256" key="10">
    <source>
        <dbReference type="PIRSR" id="PIRSR001589-3"/>
    </source>
</evidence>
<evidence type="ECO:0000313" key="13">
    <source>
        <dbReference type="Proteomes" id="UP000177247"/>
    </source>
</evidence>
<evidence type="ECO:0000256" key="9">
    <source>
        <dbReference type="PIRSR" id="PIRSR001589-2"/>
    </source>
</evidence>
<evidence type="ECO:0000259" key="11">
    <source>
        <dbReference type="PROSITE" id="PS51278"/>
    </source>
</evidence>
<accession>A0A1G2FI27</accession>
<dbReference type="InterPro" id="IPR001962">
    <property type="entry name" value="Asn_synthase"/>
</dbReference>
<protein>
    <recommendedName>
        <fullName evidence="3">asparagine synthase (glutamine-hydrolyzing)</fullName>
        <ecNumber evidence="3">6.3.5.4</ecNumber>
    </recommendedName>
</protein>
<evidence type="ECO:0000256" key="8">
    <source>
        <dbReference type="PIRSR" id="PIRSR001589-1"/>
    </source>
</evidence>
<dbReference type="Gene3D" id="3.40.50.620">
    <property type="entry name" value="HUPs"/>
    <property type="match status" value="1"/>
</dbReference>
<keyword evidence="8" id="KW-0061">Asparagine biosynthesis</keyword>
<comment type="caution">
    <text evidence="12">The sequence shown here is derived from an EMBL/GenBank/DDBJ whole genome shotgun (WGS) entry which is preliminary data.</text>
</comment>
<feature type="binding site" evidence="9">
    <location>
        <position position="281"/>
    </location>
    <ligand>
        <name>ATP</name>
        <dbReference type="ChEBI" id="CHEBI:30616"/>
    </ligand>
</feature>
<evidence type="ECO:0000256" key="2">
    <source>
        <dbReference type="ARBA" id="ARBA00005752"/>
    </source>
</evidence>
<reference evidence="12 13" key="1">
    <citation type="journal article" date="2016" name="Nat. Commun.">
        <title>Thousands of microbial genomes shed light on interconnected biogeochemical processes in an aquifer system.</title>
        <authorList>
            <person name="Anantharaman K."/>
            <person name="Brown C.T."/>
            <person name="Hug L.A."/>
            <person name="Sharon I."/>
            <person name="Castelle C.J."/>
            <person name="Probst A.J."/>
            <person name="Thomas B.C."/>
            <person name="Singh A."/>
            <person name="Wilkins M.J."/>
            <person name="Karaoz U."/>
            <person name="Brodie E.L."/>
            <person name="Williams K.H."/>
            <person name="Hubbard S.S."/>
            <person name="Banfield J.F."/>
        </authorList>
    </citation>
    <scope>NUCLEOTIDE SEQUENCE [LARGE SCALE GENOMIC DNA]</scope>
</reference>
<organism evidence="12 13">
    <name type="scientific">Candidatus Portnoybacteria bacterium RIFCSPHIGHO2_12_FULL_40_11</name>
    <dbReference type="NCBI Taxonomy" id="1801998"/>
    <lineage>
        <taxon>Bacteria</taxon>
        <taxon>Candidatus Portnoyibacteriota</taxon>
    </lineage>
</organism>
<keyword evidence="5 9" id="KW-0067">ATP-binding</keyword>
<dbReference type="InterPro" id="IPR014729">
    <property type="entry name" value="Rossmann-like_a/b/a_fold"/>
</dbReference>
<dbReference type="SUPFAM" id="SSF56235">
    <property type="entry name" value="N-terminal nucleophile aminohydrolases (Ntn hydrolases)"/>
    <property type="match status" value="1"/>
</dbReference>
<comment type="similarity">
    <text evidence="2">Belongs to the asparagine synthetase family.</text>
</comment>
<sequence length="627" mass="73117">MCGLAGFLGQGNREILGKMTSAVKHRGPDDEGFYNFENLYLGHRRLSIIDLSLGHQPLSNEDKTVWIIFNGEIYNFLELRKGLEKKGHKFKTQTDTEVIVHLYEEEGESFLNKLNGMFALALWDQKEKKIILARDRLGQKPLYYSLVNNTLVFGSELKVLLEHPLIKREIDLDELNKYLIYEYAPAPKTIIKGVKKLEPGQFLIFENNQIKLSKYWEIKFSQLENTKNYLIEFENLLEDSVKKRLIADVPLGVFLSGGLDSSTIAYFAQKNSSAKIKTFSIGFTDKSFDESIHAKEVAKFLKTEHYHQTFTPNDLLSLIDDVSEINDEPFADASVIPTYLLSKFTRERVKVALAGDGGDELLAGYPTFQALKFAKLFRKFPQLLRKIIQGMVDYLPVSFNNFSFDFRVKRILSGYDFSPEIQNQIWLGSFLPKENQKLFSKETVSQIDFNESFLITQKLIEEVKKEPLENRLIYLYLKQYLADDILVKADRASMFASLEVRAPFLDYRLVEFINSLPYHLKLKGFKTKYILKRLMKNKLPENIINRPKKGFGLPIAKWLTNELKDFAFDLLSEKKIKEQGIFNYSEIKKLLDEHVNKKADHRKKIWTLLMFQEWYRRWYKQRALIPK</sequence>
<dbReference type="Proteomes" id="UP000177247">
    <property type="component" value="Unassembled WGS sequence"/>
</dbReference>
<dbReference type="InterPro" id="IPR029055">
    <property type="entry name" value="Ntn_hydrolases_N"/>
</dbReference>
<dbReference type="GO" id="GO:0005829">
    <property type="term" value="C:cytosol"/>
    <property type="evidence" value="ECO:0007669"/>
    <property type="project" value="TreeGrafter"/>
</dbReference>
<gene>
    <name evidence="12" type="ORF">A3E90_00525</name>
</gene>
<dbReference type="InterPro" id="IPR033738">
    <property type="entry name" value="AsnB_N"/>
</dbReference>
<feature type="active site" description="For GATase activity" evidence="8">
    <location>
        <position position="2"/>
    </location>
</feature>
<evidence type="ECO:0000256" key="1">
    <source>
        <dbReference type="ARBA" id="ARBA00005187"/>
    </source>
</evidence>
<comment type="pathway">
    <text evidence="1">Amino-acid biosynthesis; L-asparagine biosynthesis; L-asparagine from L-aspartate (L-Gln route): step 1/1.</text>
</comment>
<dbReference type="GO" id="GO:0005524">
    <property type="term" value="F:ATP binding"/>
    <property type="evidence" value="ECO:0007669"/>
    <property type="project" value="UniProtKB-KW"/>
</dbReference>
<dbReference type="EC" id="6.3.5.4" evidence="3"/>
<evidence type="ECO:0000256" key="3">
    <source>
        <dbReference type="ARBA" id="ARBA00012737"/>
    </source>
</evidence>
<keyword evidence="6 8" id="KW-0315">Glutamine amidotransferase</keyword>
<proteinExistence type="inferred from homology"/>
<dbReference type="SUPFAM" id="SSF52402">
    <property type="entry name" value="Adenine nucleotide alpha hydrolases-like"/>
    <property type="match status" value="1"/>
</dbReference>
<feature type="binding site" evidence="9">
    <location>
        <position position="95"/>
    </location>
    <ligand>
        <name>L-glutamine</name>
        <dbReference type="ChEBI" id="CHEBI:58359"/>
    </ligand>
</feature>
<comment type="catalytic activity">
    <reaction evidence="7">
        <text>L-aspartate + L-glutamine + ATP + H2O = L-asparagine + L-glutamate + AMP + diphosphate + H(+)</text>
        <dbReference type="Rhea" id="RHEA:12228"/>
        <dbReference type="ChEBI" id="CHEBI:15377"/>
        <dbReference type="ChEBI" id="CHEBI:15378"/>
        <dbReference type="ChEBI" id="CHEBI:29985"/>
        <dbReference type="ChEBI" id="CHEBI:29991"/>
        <dbReference type="ChEBI" id="CHEBI:30616"/>
        <dbReference type="ChEBI" id="CHEBI:33019"/>
        <dbReference type="ChEBI" id="CHEBI:58048"/>
        <dbReference type="ChEBI" id="CHEBI:58359"/>
        <dbReference type="ChEBI" id="CHEBI:456215"/>
        <dbReference type="EC" id="6.3.5.4"/>
    </reaction>
</comment>
<dbReference type="InterPro" id="IPR017932">
    <property type="entry name" value="GATase_2_dom"/>
</dbReference>
<dbReference type="CDD" id="cd00712">
    <property type="entry name" value="AsnB"/>
    <property type="match status" value="1"/>
</dbReference>
<dbReference type="Gene3D" id="3.60.20.10">
    <property type="entry name" value="Glutamine Phosphoribosylpyrophosphate, subunit 1, domain 1"/>
    <property type="match status" value="1"/>
</dbReference>
<dbReference type="AlphaFoldDB" id="A0A1G2FI27"/>
<feature type="domain" description="Glutamine amidotransferase type-2" evidence="11">
    <location>
        <begin position="2"/>
        <end position="208"/>
    </location>
</feature>